<organism evidence="5 6">
    <name type="scientific">Calycomorphotria hydatis</name>
    <dbReference type="NCBI Taxonomy" id="2528027"/>
    <lineage>
        <taxon>Bacteria</taxon>
        <taxon>Pseudomonadati</taxon>
        <taxon>Planctomycetota</taxon>
        <taxon>Planctomycetia</taxon>
        <taxon>Planctomycetales</taxon>
        <taxon>Planctomycetaceae</taxon>
        <taxon>Calycomorphotria</taxon>
    </lineage>
</organism>
<dbReference type="SMART" id="SM00320">
    <property type="entry name" value="WD40"/>
    <property type="match status" value="10"/>
</dbReference>
<keyword evidence="2" id="KW-0677">Repeat</keyword>
<dbReference type="OrthoDB" id="277950at2"/>
<dbReference type="Pfam" id="PF12894">
    <property type="entry name" value="ANAPC4_WD40"/>
    <property type="match status" value="1"/>
</dbReference>
<keyword evidence="6" id="KW-1185">Reference proteome</keyword>
<proteinExistence type="predicted"/>
<dbReference type="Gene3D" id="2.130.10.10">
    <property type="entry name" value="YVTN repeat-like/Quinoprotein amine dehydrogenase"/>
    <property type="match status" value="6"/>
</dbReference>
<dbReference type="InterPro" id="IPR001680">
    <property type="entry name" value="WD40_rpt"/>
</dbReference>
<evidence type="ECO:0000256" key="3">
    <source>
        <dbReference type="PROSITE-ProRule" id="PRU00221"/>
    </source>
</evidence>
<reference evidence="5 6" key="1">
    <citation type="submission" date="2019-02" db="EMBL/GenBank/DDBJ databases">
        <title>Deep-cultivation of Planctomycetes and their phenomic and genomic characterization uncovers novel biology.</title>
        <authorList>
            <person name="Wiegand S."/>
            <person name="Jogler M."/>
            <person name="Boedeker C."/>
            <person name="Pinto D."/>
            <person name="Vollmers J."/>
            <person name="Rivas-Marin E."/>
            <person name="Kohn T."/>
            <person name="Peeters S.H."/>
            <person name="Heuer A."/>
            <person name="Rast P."/>
            <person name="Oberbeckmann S."/>
            <person name="Bunk B."/>
            <person name="Jeske O."/>
            <person name="Meyerdierks A."/>
            <person name="Storesund J.E."/>
            <person name="Kallscheuer N."/>
            <person name="Luecker S."/>
            <person name="Lage O.M."/>
            <person name="Pohl T."/>
            <person name="Merkel B.J."/>
            <person name="Hornburger P."/>
            <person name="Mueller R.-W."/>
            <person name="Bruemmer F."/>
            <person name="Labrenz M."/>
            <person name="Spormann A.M."/>
            <person name="Op den Camp H."/>
            <person name="Overmann J."/>
            <person name="Amann R."/>
            <person name="Jetten M.S.M."/>
            <person name="Mascher T."/>
            <person name="Medema M.H."/>
            <person name="Devos D.P."/>
            <person name="Kaster A.-K."/>
            <person name="Ovreas L."/>
            <person name="Rohde M."/>
            <person name="Galperin M.Y."/>
            <person name="Jogler C."/>
        </authorList>
    </citation>
    <scope>NUCLEOTIDE SEQUENCE [LARGE SCALE GENOMIC DNA]</scope>
    <source>
        <strain evidence="5 6">V22</strain>
    </source>
</reference>
<dbReference type="InterPro" id="IPR036322">
    <property type="entry name" value="WD40_repeat_dom_sf"/>
</dbReference>
<gene>
    <name evidence="5" type="ORF">V22_21700</name>
</gene>
<evidence type="ECO:0000313" key="6">
    <source>
        <dbReference type="Proteomes" id="UP000319976"/>
    </source>
</evidence>
<dbReference type="PROSITE" id="PS50082">
    <property type="entry name" value="WD_REPEATS_2"/>
    <property type="match status" value="2"/>
</dbReference>
<evidence type="ECO:0000256" key="1">
    <source>
        <dbReference type="ARBA" id="ARBA00022574"/>
    </source>
</evidence>
<feature type="repeat" description="WD" evidence="3">
    <location>
        <begin position="24"/>
        <end position="64"/>
    </location>
</feature>
<evidence type="ECO:0000259" key="4">
    <source>
        <dbReference type="Pfam" id="PF12894"/>
    </source>
</evidence>
<dbReference type="SUPFAM" id="SSF50998">
    <property type="entry name" value="Quinoprotein alcohol dehydrogenase-like"/>
    <property type="match status" value="2"/>
</dbReference>
<dbReference type="InterPro" id="IPR024977">
    <property type="entry name" value="Apc4-like_WD40_dom"/>
</dbReference>
<dbReference type="EMBL" id="CP036316">
    <property type="protein sequence ID" value="QDT64925.1"/>
    <property type="molecule type" value="Genomic_DNA"/>
</dbReference>
<dbReference type="Proteomes" id="UP000319976">
    <property type="component" value="Chromosome"/>
</dbReference>
<dbReference type="InterPro" id="IPR015943">
    <property type="entry name" value="WD40/YVTN_repeat-like_dom_sf"/>
</dbReference>
<protein>
    <submittedName>
        <fullName evidence="5">WD domain, G-beta repeat</fullName>
    </submittedName>
</protein>
<evidence type="ECO:0000313" key="5">
    <source>
        <dbReference type="EMBL" id="QDT64925.1"/>
    </source>
</evidence>
<dbReference type="PANTHER" id="PTHR22847">
    <property type="entry name" value="WD40 REPEAT PROTEIN"/>
    <property type="match status" value="1"/>
</dbReference>
<dbReference type="RefSeq" id="WP_145262496.1">
    <property type="nucleotide sequence ID" value="NZ_CP036316.1"/>
</dbReference>
<feature type="repeat" description="WD" evidence="3">
    <location>
        <begin position="635"/>
        <end position="670"/>
    </location>
</feature>
<feature type="domain" description="Anaphase-promoting complex subunit 4-like WD40" evidence="4">
    <location>
        <begin position="592"/>
        <end position="643"/>
    </location>
</feature>
<dbReference type="InterPro" id="IPR011047">
    <property type="entry name" value="Quinoprotein_ADH-like_sf"/>
</dbReference>
<keyword evidence="1 3" id="KW-0853">WD repeat</keyword>
<dbReference type="Pfam" id="PF00400">
    <property type="entry name" value="WD40"/>
    <property type="match status" value="1"/>
</dbReference>
<dbReference type="SUPFAM" id="SSF50978">
    <property type="entry name" value="WD40 repeat-like"/>
    <property type="match status" value="2"/>
</dbReference>
<name>A0A517T964_9PLAN</name>
<dbReference type="KEGG" id="chya:V22_21700"/>
<evidence type="ECO:0000256" key="2">
    <source>
        <dbReference type="ARBA" id="ARBA00022737"/>
    </source>
</evidence>
<sequence>MAVTENGNNISIYNYDRGSQSIGLNGHVEKIIFGAFAGRDRFVSGDDSGEIKLWDLSTKQEIRKSKFDSRISSWHIDLDQQVVIGTDNGKVYQVGFDSSWDDLSEFKVLENTGSAVSAISSVGKLGVAVGFANGDFQYWEKEQGVVPLGNSGAAVEFLASDGNDTVYALTNRVLFALRGIVKRSPQVRWSREFDFPVEDIQLSSAGSFVIASKNRGIEFVDSSNGTISSRIESEDGVTTVRLLADQRLLVGNNRGKVKAFGSELAPYRKQPIKVSCLAISPDDQWMAIGHQDGSIQLLNRNNAEKQVAIPRLTEIITQICFSDDSQYVAMISADGKLSVFDISEGQLKATRTFPQSLSKISFMDGRHWLGVLWGDSSAIDILDVENLLSLESISLKNDQQIQSFDFSDGEIHLVSSDGRFLSTMISTQRRTQLHDKKGTSITVAANSSLAFTASEDGVIKILRPNQTAYLIEEGPHVLQMDYDEAHDRLAVLAKADSETNIIGIFQATSGVPIVQEELPLCSGISFSGDGKTLSVLQADGKVLFCDAESLKQVETSEAYDDTRTYLYGPYDEMLLLASANEALLLERGTACSRNVSSEAVTSIAYSPSSEVIAAGLSGGTIHLIDAKTGQTVQQLEGHTQTITDLLIPASGAYLASSSLDGQVLLFSFKNMLFDGSSIRTDSILNHVGAVFDLCTLDAEASLAAASEDSIHVWNIANIKETERYVGGAAQYNVQSAISTKQVVSCNVDMNIQLWPRSEIDGERSTQLVEFRADDLKQTWDVREKESQIQTQIAANAPGVGSGTVRIGSREVNAPSNLSRKLERYRSAKTNEERIRLGEELSSEIIASNSSNLWGISPLDNQVANLVDPRFAVPANDVKITGVTSILTDFVFDFSEFKPVRLAISRDGRLLAAARESAKLKKSDKEVLGRVILWDIEIGVPLRDWREVQDSRLDRIEFFADDRVLFTMPDLFFFEILGPRSGESRLIARSATFGFSRDSDVDPLFVVGRKGTPLQVDDILFQIDSSSFEESDTNRSFYESWATAVAVSSDGKLVAAAVQERDNHKLYLFDKNLKQYPVRMSGTSRDNEFLMFDRHGAPWHQAEGYAGIDGLQFSPNGKYLMVRWKRNNGSQMHHYATLWSITVDEEESVVVASQLWQSSNKQKPLFDSSVTEWLRFIKEGEHFIIASEQNLRVVETKSGKMAASIDMPSRHQGIYTYGYSPDGEWLVSGDSAGYTYIWNLHRQVGPYRFRDHLGPVVGVSINKINIPGSDSSDDSQELRVVTIGEENEIHVWSCPEITEKVKTLNTGRDSRRAGR</sequence>
<accession>A0A517T964</accession>
<dbReference type="PANTHER" id="PTHR22847:SF637">
    <property type="entry name" value="WD REPEAT DOMAIN 5B"/>
    <property type="match status" value="1"/>
</dbReference>